<dbReference type="RefSeq" id="WP_284342610.1">
    <property type="nucleotide sequence ID" value="NZ_BSNS01000023.1"/>
</dbReference>
<evidence type="ECO:0000256" key="1">
    <source>
        <dbReference type="SAM" id="Phobius"/>
    </source>
</evidence>
<sequence length="114" mass="12116">MFDAQNSSSISRAGAAIASYFTSRLAGTAPLAIVFWRDMVAIGSGLVLLSLALVVVLALNNAPTAWIVIAYVANWPYCVFATFAVWKASLQSSPVQRGLARLAALAWLLFALVV</sequence>
<organism evidence="2 3">
    <name type="scientific">Devosia nitrariae</name>
    <dbReference type="NCBI Taxonomy" id="2071872"/>
    <lineage>
        <taxon>Bacteria</taxon>
        <taxon>Pseudomonadati</taxon>
        <taxon>Pseudomonadota</taxon>
        <taxon>Alphaproteobacteria</taxon>
        <taxon>Hyphomicrobiales</taxon>
        <taxon>Devosiaceae</taxon>
        <taxon>Devosia</taxon>
    </lineage>
</organism>
<reference evidence="3" key="1">
    <citation type="journal article" date="2019" name="Int. J. Syst. Evol. Microbiol.">
        <title>The Global Catalogue of Microorganisms (GCM) 10K type strain sequencing project: providing services to taxonomists for standard genome sequencing and annotation.</title>
        <authorList>
            <consortium name="The Broad Institute Genomics Platform"/>
            <consortium name="The Broad Institute Genome Sequencing Center for Infectious Disease"/>
            <person name="Wu L."/>
            <person name="Ma J."/>
        </authorList>
    </citation>
    <scope>NUCLEOTIDE SEQUENCE [LARGE SCALE GENOMIC DNA]</scope>
    <source>
        <strain evidence="3">NBRC 112416</strain>
    </source>
</reference>
<evidence type="ECO:0000313" key="3">
    <source>
        <dbReference type="Proteomes" id="UP001156691"/>
    </source>
</evidence>
<accession>A0ABQ5WAX8</accession>
<gene>
    <name evidence="2" type="ORF">GCM10010862_44750</name>
</gene>
<feature type="transmembrane region" description="Helical" evidence="1">
    <location>
        <begin position="39"/>
        <end position="59"/>
    </location>
</feature>
<comment type="caution">
    <text evidence="2">The sequence shown here is derived from an EMBL/GenBank/DDBJ whole genome shotgun (WGS) entry which is preliminary data.</text>
</comment>
<protein>
    <submittedName>
        <fullName evidence="2">Uncharacterized protein</fullName>
    </submittedName>
</protein>
<keyword evidence="1" id="KW-1133">Transmembrane helix</keyword>
<keyword evidence="1" id="KW-0472">Membrane</keyword>
<feature type="transmembrane region" description="Helical" evidence="1">
    <location>
        <begin position="65"/>
        <end position="86"/>
    </location>
</feature>
<keyword evidence="1" id="KW-0812">Transmembrane</keyword>
<name>A0ABQ5WAX8_9HYPH</name>
<dbReference type="Proteomes" id="UP001156691">
    <property type="component" value="Unassembled WGS sequence"/>
</dbReference>
<evidence type="ECO:0000313" key="2">
    <source>
        <dbReference type="EMBL" id="GLQ57216.1"/>
    </source>
</evidence>
<proteinExistence type="predicted"/>
<dbReference type="EMBL" id="BSNS01000023">
    <property type="protein sequence ID" value="GLQ57216.1"/>
    <property type="molecule type" value="Genomic_DNA"/>
</dbReference>
<keyword evidence="3" id="KW-1185">Reference proteome</keyword>